<evidence type="ECO:0000313" key="2">
    <source>
        <dbReference type="EMBL" id="CAE0717432.1"/>
    </source>
</evidence>
<reference evidence="2" key="1">
    <citation type="submission" date="2021-01" db="EMBL/GenBank/DDBJ databases">
        <authorList>
            <person name="Corre E."/>
            <person name="Pelletier E."/>
            <person name="Niang G."/>
            <person name="Scheremetjew M."/>
            <person name="Finn R."/>
            <person name="Kale V."/>
            <person name="Holt S."/>
            <person name="Cochrane G."/>
            <person name="Meng A."/>
            <person name="Brown T."/>
            <person name="Cohen L."/>
        </authorList>
    </citation>
    <scope>NUCLEOTIDE SEQUENCE</scope>
    <source>
        <strain evidence="2">10249 10 AB</strain>
    </source>
</reference>
<feature type="transmembrane region" description="Helical" evidence="1">
    <location>
        <begin position="161"/>
        <end position="184"/>
    </location>
</feature>
<dbReference type="AlphaFoldDB" id="A0A7S4AJR2"/>
<feature type="transmembrane region" description="Helical" evidence="1">
    <location>
        <begin position="275"/>
        <end position="295"/>
    </location>
</feature>
<feature type="transmembrane region" description="Helical" evidence="1">
    <location>
        <begin position="235"/>
        <end position="255"/>
    </location>
</feature>
<dbReference type="EMBL" id="HBIX01013854">
    <property type="protein sequence ID" value="CAE0717432.1"/>
    <property type="molecule type" value="Transcribed_RNA"/>
</dbReference>
<organism evidence="2">
    <name type="scientific">Pseudo-nitzschia australis</name>
    <dbReference type="NCBI Taxonomy" id="44445"/>
    <lineage>
        <taxon>Eukaryota</taxon>
        <taxon>Sar</taxon>
        <taxon>Stramenopiles</taxon>
        <taxon>Ochrophyta</taxon>
        <taxon>Bacillariophyta</taxon>
        <taxon>Bacillariophyceae</taxon>
        <taxon>Bacillariophycidae</taxon>
        <taxon>Bacillariales</taxon>
        <taxon>Bacillariaceae</taxon>
        <taxon>Pseudo-nitzschia</taxon>
    </lineage>
</organism>
<proteinExistence type="predicted"/>
<feature type="transmembrane region" description="Helical" evidence="1">
    <location>
        <begin position="130"/>
        <end position="149"/>
    </location>
</feature>
<feature type="transmembrane region" description="Helical" evidence="1">
    <location>
        <begin position="307"/>
        <end position="325"/>
    </location>
</feature>
<evidence type="ECO:0000256" key="1">
    <source>
        <dbReference type="SAM" id="Phobius"/>
    </source>
</evidence>
<sequence>MEAFRTRQIAYALVSFLVGVWAFITVNAISGPAFEPIIAACSNPDIPIEEFAAKTGYHDYEPRVGLKVFNLLVCLITQFLLELRETPPAGVLVWAGVVVVSLPCCVIANVEAGRAGARGPIRYPVVMALLFQLFGISVVFPLVWLPGFVFGEGRRGSPVTLFRVVMGALFSIPGTVLTLIVFLAPTESRLWTTAAGILGGPMLALTGLVLFTDKSSEITATEENTKASSRAIQTVYKLLMAIGFVGWYVLVGIAYRSYGIAIGDLWKDIWVEAGPSVAFMTIDTGVLYLALVIFVAYRSDEFKAAKALLLTTVLGPATAVIVVLMEIENETEYDFDAVDSQKSDELKKVE</sequence>
<accession>A0A7S4AJR2</accession>
<keyword evidence="1" id="KW-1133">Transmembrane helix</keyword>
<protein>
    <submittedName>
        <fullName evidence="2">Uncharacterized protein</fullName>
    </submittedName>
</protein>
<name>A0A7S4AJR2_9STRA</name>
<keyword evidence="1" id="KW-0812">Transmembrane</keyword>
<feature type="transmembrane region" description="Helical" evidence="1">
    <location>
        <begin position="90"/>
        <end position="110"/>
    </location>
</feature>
<gene>
    <name evidence="2" type="ORF">PAUS00366_LOCUS10184</name>
</gene>
<feature type="transmembrane region" description="Helical" evidence="1">
    <location>
        <begin position="9"/>
        <end position="29"/>
    </location>
</feature>
<keyword evidence="1" id="KW-0472">Membrane</keyword>
<feature type="transmembrane region" description="Helical" evidence="1">
    <location>
        <begin position="190"/>
        <end position="211"/>
    </location>
</feature>